<dbReference type="GO" id="GO:0043139">
    <property type="term" value="F:5'-3' DNA helicase activity"/>
    <property type="evidence" value="ECO:0007669"/>
    <property type="project" value="UniProtKB-EC"/>
</dbReference>
<dbReference type="InterPro" id="IPR027417">
    <property type="entry name" value="P-loop_NTPase"/>
</dbReference>
<dbReference type="Proteomes" id="UP000185663">
    <property type="component" value="Chromosome I"/>
</dbReference>
<dbReference type="AlphaFoldDB" id="A0A1H1TTP5"/>
<comment type="cofactor">
    <cofactor evidence="1">
        <name>[4Fe-4S] cluster</name>
        <dbReference type="ChEBI" id="CHEBI:49883"/>
    </cofactor>
</comment>
<evidence type="ECO:0000259" key="11">
    <source>
        <dbReference type="PROSITE" id="PS51193"/>
    </source>
</evidence>
<evidence type="ECO:0000256" key="1">
    <source>
        <dbReference type="ARBA" id="ARBA00001966"/>
    </source>
</evidence>
<keyword evidence="4 12" id="KW-0347">Helicase</keyword>
<reference evidence="12 13" key="1">
    <citation type="submission" date="2016-10" db="EMBL/GenBank/DDBJ databases">
        <authorList>
            <person name="de Groot N.N."/>
        </authorList>
    </citation>
    <scope>NUCLEOTIDE SEQUENCE [LARGE SCALE GENOMIC DNA]</scope>
    <source>
        <strain evidence="12 13">DSM 22126</strain>
    </source>
</reference>
<dbReference type="OrthoDB" id="9805194at2"/>
<keyword evidence="13" id="KW-1185">Reference proteome</keyword>
<feature type="domain" description="Helicase ATP-binding" evidence="11">
    <location>
        <begin position="26"/>
        <end position="329"/>
    </location>
</feature>
<evidence type="ECO:0000256" key="7">
    <source>
        <dbReference type="ARBA" id="ARBA00044969"/>
    </source>
</evidence>
<dbReference type="GO" id="GO:0016818">
    <property type="term" value="F:hydrolase activity, acting on acid anhydrides, in phosphorus-containing anhydrides"/>
    <property type="evidence" value="ECO:0007669"/>
    <property type="project" value="InterPro"/>
</dbReference>
<evidence type="ECO:0000256" key="5">
    <source>
        <dbReference type="ARBA" id="ARBA00022840"/>
    </source>
</evidence>
<evidence type="ECO:0000313" key="12">
    <source>
        <dbReference type="EMBL" id="SDS63570.1"/>
    </source>
</evidence>
<dbReference type="STRING" id="545619.SAMN04489860_1998"/>
<dbReference type="Pfam" id="PF13307">
    <property type="entry name" value="Helicase_C_2"/>
    <property type="match status" value="1"/>
</dbReference>
<keyword evidence="3" id="KW-0378">Hydrolase</keyword>
<dbReference type="SUPFAM" id="SSF52540">
    <property type="entry name" value="P-loop containing nucleoside triphosphate hydrolases"/>
    <property type="match status" value="1"/>
</dbReference>
<evidence type="ECO:0000256" key="2">
    <source>
        <dbReference type="ARBA" id="ARBA00022741"/>
    </source>
</evidence>
<evidence type="ECO:0000313" key="13">
    <source>
        <dbReference type="Proteomes" id="UP000185663"/>
    </source>
</evidence>
<evidence type="ECO:0000256" key="8">
    <source>
        <dbReference type="ARBA" id="ARBA00048954"/>
    </source>
</evidence>
<dbReference type="Gene3D" id="3.40.50.300">
    <property type="entry name" value="P-loop containing nucleotide triphosphate hydrolases"/>
    <property type="match status" value="2"/>
</dbReference>
<dbReference type="InterPro" id="IPR014001">
    <property type="entry name" value="Helicase_ATP-bd"/>
</dbReference>
<evidence type="ECO:0000256" key="4">
    <source>
        <dbReference type="ARBA" id="ARBA00022806"/>
    </source>
</evidence>
<dbReference type="InterPro" id="IPR011545">
    <property type="entry name" value="DEAD/DEAH_box_helicase_dom"/>
</dbReference>
<dbReference type="PANTHER" id="PTHR11472:SF34">
    <property type="entry name" value="REGULATOR OF TELOMERE ELONGATION HELICASE 1"/>
    <property type="match status" value="1"/>
</dbReference>
<dbReference type="Pfam" id="PF00270">
    <property type="entry name" value="DEAD"/>
    <property type="match status" value="1"/>
</dbReference>
<evidence type="ECO:0000256" key="10">
    <source>
        <dbReference type="ARBA" id="ARBA00079061"/>
    </source>
</evidence>
<dbReference type="InterPro" id="IPR014013">
    <property type="entry name" value="Helic_SF1/SF2_ATP-bd_DinG/Rad3"/>
</dbReference>
<organism evidence="12 13">
    <name type="scientific">Paraoerskovia marina</name>
    <dbReference type="NCBI Taxonomy" id="545619"/>
    <lineage>
        <taxon>Bacteria</taxon>
        <taxon>Bacillati</taxon>
        <taxon>Actinomycetota</taxon>
        <taxon>Actinomycetes</taxon>
        <taxon>Micrococcales</taxon>
        <taxon>Cellulomonadaceae</taxon>
        <taxon>Paraoerskovia</taxon>
    </lineage>
</organism>
<dbReference type="InterPro" id="IPR006555">
    <property type="entry name" value="ATP-dep_Helicase_C"/>
</dbReference>
<sequence length="677" mass="70997">MTSAGVDEADRTAAGTTVAPVRDLLATAVAALGGTERAGQTRMAEAVGGAIDSGTHLLVQAGTGTGKSLGYLVPAVRHAVVDDEKVVVSTATLALQRQVVTRDLPLVADALAGELPRRPDIALLKGWNNYVCAHKVDGGYPDDEPALFDLPGAERAGGAEHPAPADGADASLGAQVLRAREWAAATTTGDRDDLVPGVSDKAWRQVSVSTMECLGAKCPLIDDCFPEAARQRAREADVVVTNHAMLGIEASGLTQILPPHDVLVVDEAHELTERVTAAATVELSAPSAEHAARLARRHGGVTTDDLDSAAALLGTMLEELPPERFPAGLPDEVRVVVGAVRDAARGLVSALKPESGSTPDPGLKLAQASVLALHDVAERMAADPTGHDVLWCTQPDASYGGPSSPRLHAAPLAVNGLIREHLLAERTGVLTSATLALGGSFEPVARSLGLDPEETPWTGEDVGSPFDYGRQGILYIARNLPAPGRDASTEHQLDEIADLMTAAGGRTLGLFSSRRAATVAADAMRERLDIPILCQGDDQLPTLVRQFADDDATSLFGTLSLWQGVDVPGPACRLVLIDRIPFPRPDDPVRSARARAVEEAGGNGFMQVSAAHAALLLAQGSGRLVRSIDDRGVVAVLDPRLATARYGQFLLRSMPPFWRTHDRSTVIGALERLDALG</sequence>
<dbReference type="GO" id="GO:0005524">
    <property type="term" value="F:ATP binding"/>
    <property type="evidence" value="ECO:0007669"/>
    <property type="project" value="UniProtKB-KW"/>
</dbReference>
<keyword evidence="5" id="KW-0067">ATP-binding</keyword>
<dbReference type="SMART" id="SM00487">
    <property type="entry name" value="DEXDc"/>
    <property type="match status" value="1"/>
</dbReference>
<name>A0A1H1TTP5_9CELL</name>
<evidence type="ECO:0000256" key="6">
    <source>
        <dbReference type="ARBA" id="ARBA00038058"/>
    </source>
</evidence>
<evidence type="ECO:0000256" key="3">
    <source>
        <dbReference type="ARBA" id="ARBA00022801"/>
    </source>
</evidence>
<keyword evidence="2" id="KW-0547">Nucleotide-binding</keyword>
<dbReference type="GO" id="GO:0003676">
    <property type="term" value="F:nucleic acid binding"/>
    <property type="evidence" value="ECO:0007669"/>
    <property type="project" value="InterPro"/>
</dbReference>
<evidence type="ECO:0000256" key="9">
    <source>
        <dbReference type="ARBA" id="ARBA00073590"/>
    </source>
</evidence>
<dbReference type="eggNOG" id="COG1199">
    <property type="taxonomic scope" value="Bacteria"/>
</dbReference>
<dbReference type="PROSITE" id="PS51193">
    <property type="entry name" value="HELICASE_ATP_BIND_2"/>
    <property type="match status" value="1"/>
</dbReference>
<proteinExistence type="inferred from homology"/>
<dbReference type="EC" id="5.6.2.3" evidence="7"/>
<dbReference type="InterPro" id="IPR045028">
    <property type="entry name" value="DinG/Rad3-like"/>
</dbReference>
<protein>
    <recommendedName>
        <fullName evidence="9">ATP-dependent helicase DinG</fullName>
        <ecNumber evidence="7">5.6.2.3</ecNumber>
    </recommendedName>
    <alternativeName>
        <fullName evidence="10">DNA 5'-3' helicase DinG</fullName>
    </alternativeName>
</protein>
<comment type="catalytic activity">
    <reaction evidence="8">
        <text>ATP + H2O = ADP + phosphate + H(+)</text>
        <dbReference type="Rhea" id="RHEA:13065"/>
        <dbReference type="ChEBI" id="CHEBI:15377"/>
        <dbReference type="ChEBI" id="CHEBI:15378"/>
        <dbReference type="ChEBI" id="CHEBI:30616"/>
        <dbReference type="ChEBI" id="CHEBI:43474"/>
        <dbReference type="ChEBI" id="CHEBI:456216"/>
        <dbReference type="EC" id="5.6.2.3"/>
    </reaction>
</comment>
<dbReference type="EMBL" id="LT629776">
    <property type="protein sequence ID" value="SDS63570.1"/>
    <property type="molecule type" value="Genomic_DNA"/>
</dbReference>
<accession>A0A1H1TTP5</accession>
<gene>
    <name evidence="12" type="ORF">SAMN04489860_1998</name>
</gene>
<dbReference type="GO" id="GO:0006139">
    <property type="term" value="P:nucleobase-containing compound metabolic process"/>
    <property type="evidence" value="ECO:0007669"/>
    <property type="project" value="InterPro"/>
</dbReference>
<dbReference type="RefSeq" id="WP_083372412.1">
    <property type="nucleotide sequence ID" value="NZ_LT629776.1"/>
</dbReference>
<comment type="similarity">
    <text evidence="6">Belongs to the helicase family. DinG subfamily.</text>
</comment>
<dbReference type="FunFam" id="3.40.50.300:FF:000437">
    <property type="entry name" value="ATP-dependent DNA helicase DinG"/>
    <property type="match status" value="1"/>
</dbReference>
<dbReference type="SMART" id="SM00491">
    <property type="entry name" value="HELICc2"/>
    <property type="match status" value="1"/>
</dbReference>
<dbReference type="PANTHER" id="PTHR11472">
    <property type="entry name" value="DNA REPAIR DEAD HELICASE RAD3/XP-D SUBFAMILY MEMBER"/>
    <property type="match status" value="1"/>
</dbReference>